<dbReference type="Proteomes" id="UP000233766">
    <property type="component" value="Unassembled WGS sequence"/>
</dbReference>
<dbReference type="GO" id="GO:0032259">
    <property type="term" value="P:methylation"/>
    <property type="evidence" value="ECO:0007669"/>
    <property type="project" value="UniProtKB-KW"/>
</dbReference>
<dbReference type="EMBL" id="PJMW01000002">
    <property type="protein sequence ID" value="PKV82552.1"/>
    <property type="molecule type" value="Genomic_DNA"/>
</dbReference>
<dbReference type="InterPro" id="IPR006764">
    <property type="entry name" value="SAM_dep_MeTrfase_SAV2177_type"/>
</dbReference>
<dbReference type="PIRSF" id="PIRSF017393">
    <property type="entry name" value="MTase_SAV2177"/>
    <property type="match status" value="1"/>
</dbReference>
<sequence length="275" mass="29888">MRDPGPDYPIVLDQSNFNSARILTAILGGKDHYPIDETIAQELAPNTITHAITESRRFTRRAVGYLADHHQLAQFVELGCGYPHPPNIHDIAEERTTTARTLYIDNDTLAAVHARAMMCGHGSLTAELDLTDTASVVDAITSVFDMTAPIALCLSGTAELIEDAPAMVAELTRALPVGTWLVLTHVTADIYGHQIDSAAQTLRAAGIAYHPRTHDEVAAMLTGYHLHSPGLVAPHRWRPEPLGPGRYDHATEAVRPAVWDLSAYAAIGQRQQAMP</sequence>
<dbReference type="Gene3D" id="3.40.50.150">
    <property type="entry name" value="Vaccinia Virus protein VP39"/>
    <property type="match status" value="1"/>
</dbReference>
<organism evidence="1 2">
    <name type="scientific">Nocardia fluminea</name>
    <dbReference type="NCBI Taxonomy" id="134984"/>
    <lineage>
        <taxon>Bacteria</taxon>
        <taxon>Bacillati</taxon>
        <taxon>Actinomycetota</taxon>
        <taxon>Actinomycetes</taxon>
        <taxon>Mycobacteriales</taxon>
        <taxon>Nocardiaceae</taxon>
        <taxon>Nocardia</taxon>
    </lineage>
</organism>
<reference evidence="1 2" key="1">
    <citation type="submission" date="2017-12" db="EMBL/GenBank/DDBJ databases">
        <title>Sequencing the genomes of 1000 Actinobacteria strains.</title>
        <authorList>
            <person name="Klenk H.-P."/>
        </authorList>
    </citation>
    <scope>NUCLEOTIDE SEQUENCE [LARGE SCALE GENOMIC DNA]</scope>
    <source>
        <strain evidence="1 2">DSM 44489</strain>
    </source>
</reference>
<dbReference type="Pfam" id="PF04672">
    <property type="entry name" value="Methyltransf_19"/>
    <property type="match status" value="1"/>
</dbReference>
<accession>A0A2N3VLR2</accession>
<dbReference type="GO" id="GO:0008168">
    <property type="term" value="F:methyltransferase activity"/>
    <property type="evidence" value="ECO:0007669"/>
    <property type="project" value="UniProtKB-KW"/>
</dbReference>
<gene>
    <name evidence="1" type="ORF">ATK86_7042</name>
</gene>
<evidence type="ECO:0000313" key="2">
    <source>
        <dbReference type="Proteomes" id="UP000233766"/>
    </source>
</evidence>
<dbReference type="OrthoDB" id="4562414at2"/>
<dbReference type="RefSeq" id="WP_101468088.1">
    <property type="nucleotide sequence ID" value="NZ_PJMW01000002.1"/>
</dbReference>
<dbReference type="InterPro" id="IPR029063">
    <property type="entry name" value="SAM-dependent_MTases_sf"/>
</dbReference>
<protein>
    <submittedName>
        <fullName evidence="1">S-adenosyl methyltransferase</fullName>
    </submittedName>
</protein>
<name>A0A2N3VLR2_9NOCA</name>
<keyword evidence="1" id="KW-0489">Methyltransferase</keyword>
<comment type="caution">
    <text evidence="1">The sequence shown here is derived from an EMBL/GenBank/DDBJ whole genome shotgun (WGS) entry which is preliminary data.</text>
</comment>
<dbReference type="SUPFAM" id="SSF53335">
    <property type="entry name" value="S-adenosyl-L-methionine-dependent methyltransferases"/>
    <property type="match status" value="1"/>
</dbReference>
<evidence type="ECO:0000313" key="1">
    <source>
        <dbReference type="EMBL" id="PKV82552.1"/>
    </source>
</evidence>
<keyword evidence="2" id="KW-1185">Reference proteome</keyword>
<dbReference type="AlphaFoldDB" id="A0A2N3VLR2"/>
<proteinExistence type="predicted"/>
<keyword evidence="1" id="KW-0808">Transferase</keyword>